<dbReference type="CDD" id="cd00075">
    <property type="entry name" value="HATPase"/>
    <property type="match status" value="1"/>
</dbReference>
<feature type="coiled-coil region" evidence="8">
    <location>
        <begin position="214"/>
        <end position="251"/>
    </location>
</feature>
<dbReference type="GO" id="GO:0016020">
    <property type="term" value="C:membrane"/>
    <property type="evidence" value="ECO:0007669"/>
    <property type="project" value="UniProtKB-SubCell"/>
</dbReference>
<dbReference type="PANTHER" id="PTHR43547:SF2">
    <property type="entry name" value="HYBRID SIGNAL TRANSDUCTION HISTIDINE KINASE C"/>
    <property type="match status" value="1"/>
</dbReference>
<dbReference type="PRINTS" id="PR00344">
    <property type="entry name" value="BCTRLSENSOR"/>
</dbReference>
<evidence type="ECO:0000259" key="10">
    <source>
        <dbReference type="PROSITE" id="PS50109"/>
    </source>
</evidence>
<evidence type="ECO:0000256" key="5">
    <source>
        <dbReference type="ARBA" id="ARBA00022679"/>
    </source>
</evidence>
<dbReference type="InterPro" id="IPR003661">
    <property type="entry name" value="HisK_dim/P_dom"/>
</dbReference>
<keyword evidence="12" id="KW-1185">Reference proteome</keyword>
<dbReference type="Proteomes" id="UP000595897">
    <property type="component" value="Chromosome"/>
</dbReference>
<dbReference type="SUPFAM" id="SSF47384">
    <property type="entry name" value="Homodimeric domain of signal transducing histidine kinase"/>
    <property type="match status" value="1"/>
</dbReference>
<dbReference type="Pfam" id="PF00512">
    <property type="entry name" value="HisKA"/>
    <property type="match status" value="1"/>
</dbReference>
<keyword evidence="8" id="KW-0175">Coiled coil</keyword>
<keyword evidence="7" id="KW-0902">Two-component regulatory system</keyword>
<dbReference type="EMBL" id="AP024169">
    <property type="protein sequence ID" value="BCN29232.1"/>
    <property type="molecule type" value="Genomic_DNA"/>
</dbReference>
<dbReference type="KEGG" id="ahb:bsdtb5_05270"/>
<dbReference type="GO" id="GO:0000155">
    <property type="term" value="F:phosphorelay sensor kinase activity"/>
    <property type="evidence" value="ECO:0007669"/>
    <property type="project" value="InterPro"/>
</dbReference>
<keyword evidence="9" id="KW-0812">Transmembrane</keyword>
<evidence type="ECO:0000256" key="7">
    <source>
        <dbReference type="ARBA" id="ARBA00023012"/>
    </source>
</evidence>
<evidence type="ECO:0000256" key="4">
    <source>
        <dbReference type="ARBA" id="ARBA00022553"/>
    </source>
</evidence>
<keyword evidence="4" id="KW-0597">Phosphoprotein</keyword>
<dbReference type="SMART" id="SM00387">
    <property type="entry name" value="HATPase_c"/>
    <property type="match status" value="1"/>
</dbReference>
<dbReference type="Gene3D" id="1.10.287.130">
    <property type="match status" value="1"/>
</dbReference>
<keyword evidence="9" id="KW-1133">Transmembrane helix</keyword>
<proteinExistence type="predicted"/>
<dbReference type="InterPro" id="IPR036890">
    <property type="entry name" value="HATPase_C_sf"/>
</dbReference>
<comment type="catalytic activity">
    <reaction evidence="1">
        <text>ATP + protein L-histidine = ADP + protein N-phospho-L-histidine.</text>
        <dbReference type="EC" id="2.7.13.3"/>
    </reaction>
</comment>
<sequence length="487" mass="55920">MLFIQYSKSVTIKFLASILALMVMVVVIFIGLAFLPNSGWMEQSFGFEPSELLKCIANDTVVENEKIFISQDTLKKLMKGDSWIQILNEEGQELYSYHKPEIIQSSYAPGELLSYRKAENLSGYKIYTWFKKVSSQKLTWIYGTSYHYDIKDDYRLWIGVAILCIVILFGVAILFGIQLGKPVLYILAWIENISKGIYQEPIRNNRTPIFRNSNNQLRRSYKTHEELIQAMESLSCNLKENDIKREKLEQSREEWIAGVSHDMRTPLSSVKGYANLLASEQYTYDQKEVRMYAEIISDKAAYMEDLIEDLSLTFALSNNALPINLQTKNLVEIVRRSIIDLLNNGVANQIKIDFLNKQDDEILYPIDEKWFKRIIDNLLWNAISHNECGTTITIAVNHKTDEWVRTSVDIEISDNGKGMEKELLEHIFDRYYRGTNTSEEKVKGSGLGTAIAKQLIEAHGGIITVNSELDKGTTFMVHLPERKLSLS</sequence>
<organism evidence="11 12">
    <name type="scientific">Anaeromicropila herbilytica</name>
    <dbReference type="NCBI Taxonomy" id="2785025"/>
    <lineage>
        <taxon>Bacteria</taxon>
        <taxon>Bacillati</taxon>
        <taxon>Bacillota</taxon>
        <taxon>Clostridia</taxon>
        <taxon>Lachnospirales</taxon>
        <taxon>Lachnospiraceae</taxon>
        <taxon>Anaeromicropila</taxon>
    </lineage>
</organism>
<feature type="transmembrane region" description="Helical" evidence="9">
    <location>
        <begin position="12"/>
        <end position="35"/>
    </location>
</feature>
<feature type="domain" description="Histidine kinase" evidence="10">
    <location>
        <begin position="258"/>
        <end position="483"/>
    </location>
</feature>
<keyword evidence="5" id="KW-0808">Transferase</keyword>
<protein>
    <recommendedName>
        <fullName evidence="3">histidine kinase</fullName>
        <ecNumber evidence="3">2.7.13.3</ecNumber>
    </recommendedName>
</protein>
<dbReference type="SUPFAM" id="SSF55874">
    <property type="entry name" value="ATPase domain of HSP90 chaperone/DNA topoisomerase II/histidine kinase"/>
    <property type="match status" value="1"/>
</dbReference>
<dbReference type="EC" id="2.7.13.3" evidence="3"/>
<evidence type="ECO:0000256" key="2">
    <source>
        <dbReference type="ARBA" id="ARBA00004370"/>
    </source>
</evidence>
<name>A0A7R7EI69_9FIRM</name>
<evidence type="ECO:0000256" key="1">
    <source>
        <dbReference type="ARBA" id="ARBA00000085"/>
    </source>
</evidence>
<dbReference type="InterPro" id="IPR036097">
    <property type="entry name" value="HisK_dim/P_sf"/>
</dbReference>
<accession>A0A7R7EI69</accession>
<evidence type="ECO:0000313" key="12">
    <source>
        <dbReference type="Proteomes" id="UP000595897"/>
    </source>
</evidence>
<dbReference type="SMART" id="SM00388">
    <property type="entry name" value="HisKA"/>
    <property type="match status" value="1"/>
</dbReference>
<dbReference type="FunFam" id="3.30.565.10:FF:000006">
    <property type="entry name" value="Sensor histidine kinase WalK"/>
    <property type="match status" value="1"/>
</dbReference>
<keyword evidence="6" id="KW-0418">Kinase</keyword>
<reference evidence="11 12" key="1">
    <citation type="submission" date="2020-11" db="EMBL/GenBank/DDBJ databases">
        <title>Draft genome sequencing of a Lachnospiraceae strain isolated from anoxic soil subjected to BSD treatment.</title>
        <authorList>
            <person name="Uek A."/>
            <person name="Tonouchi A."/>
        </authorList>
    </citation>
    <scope>NUCLEOTIDE SEQUENCE [LARGE SCALE GENOMIC DNA]</scope>
    <source>
        <strain evidence="11 12">TB5</strain>
    </source>
</reference>
<feature type="transmembrane region" description="Helical" evidence="9">
    <location>
        <begin position="156"/>
        <end position="177"/>
    </location>
</feature>
<evidence type="ECO:0000313" key="11">
    <source>
        <dbReference type="EMBL" id="BCN29232.1"/>
    </source>
</evidence>
<dbReference type="Pfam" id="PF02518">
    <property type="entry name" value="HATPase_c"/>
    <property type="match status" value="1"/>
</dbReference>
<dbReference type="PROSITE" id="PS50109">
    <property type="entry name" value="HIS_KIN"/>
    <property type="match status" value="1"/>
</dbReference>
<dbReference type="InterPro" id="IPR003594">
    <property type="entry name" value="HATPase_dom"/>
</dbReference>
<evidence type="ECO:0000256" key="8">
    <source>
        <dbReference type="SAM" id="Coils"/>
    </source>
</evidence>
<dbReference type="AlphaFoldDB" id="A0A7R7EI69"/>
<evidence type="ECO:0000256" key="3">
    <source>
        <dbReference type="ARBA" id="ARBA00012438"/>
    </source>
</evidence>
<keyword evidence="9" id="KW-0472">Membrane</keyword>
<dbReference type="InterPro" id="IPR004358">
    <property type="entry name" value="Sig_transdc_His_kin-like_C"/>
</dbReference>
<dbReference type="PANTHER" id="PTHR43547">
    <property type="entry name" value="TWO-COMPONENT HISTIDINE KINASE"/>
    <property type="match status" value="1"/>
</dbReference>
<gene>
    <name evidence="11" type="ORF">bsdtb5_05270</name>
</gene>
<dbReference type="CDD" id="cd00082">
    <property type="entry name" value="HisKA"/>
    <property type="match status" value="1"/>
</dbReference>
<evidence type="ECO:0000256" key="6">
    <source>
        <dbReference type="ARBA" id="ARBA00022777"/>
    </source>
</evidence>
<dbReference type="Gene3D" id="3.30.565.10">
    <property type="entry name" value="Histidine kinase-like ATPase, C-terminal domain"/>
    <property type="match status" value="1"/>
</dbReference>
<dbReference type="InterPro" id="IPR005467">
    <property type="entry name" value="His_kinase_dom"/>
</dbReference>
<evidence type="ECO:0000256" key="9">
    <source>
        <dbReference type="SAM" id="Phobius"/>
    </source>
</evidence>
<comment type="subcellular location">
    <subcellularLocation>
        <location evidence="2">Membrane</location>
    </subcellularLocation>
</comment>